<keyword evidence="4 8" id="KW-0812">Transmembrane</keyword>
<evidence type="ECO:0000256" key="4">
    <source>
        <dbReference type="ARBA" id="ARBA00022692"/>
    </source>
</evidence>
<dbReference type="InterPro" id="IPR002159">
    <property type="entry name" value="CD36_fam"/>
</dbReference>
<evidence type="ECO:0000313" key="9">
    <source>
        <dbReference type="Proteomes" id="UP000695007"/>
    </source>
</evidence>
<dbReference type="GO" id="GO:0005886">
    <property type="term" value="C:plasma membrane"/>
    <property type="evidence" value="ECO:0007669"/>
    <property type="project" value="UniProtKB-SubCell"/>
</dbReference>
<evidence type="ECO:0000256" key="3">
    <source>
        <dbReference type="ARBA" id="ARBA00022475"/>
    </source>
</evidence>
<keyword evidence="3" id="KW-1003">Cell membrane</keyword>
<feature type="transmembrane region" description="Helical" evidence="8">
    <location>
        <begin position="451"/>
        <end position="484"/>
    </location>
</feature>
<dbReference type="Proteomes" id="UP000695007">
    <property type="component" value="Unplaced"/>
</dbReference>
<evidence type="ECO:0000256" key="1">
    <source>
        <dbReference type="ARBA" id="ARBA00004236"/>
    </source>
</evidence>
<dbReference type="GeneID" id="105365327"/>
<accession>A0AAJ7DZ56</accession>
<dbReference type="RefSeq" id="XP_011501764.1">
    <property type="nucleotide sequence ID" value="XM_011503462.1"/>
</dbReference>
<keyword evidence="6 8" id="KW-0472">Membrane</keyword>
<dbReference type="Pfam" id="PF01130">
    <property type="entry name" value="CD36"/>
    <property type="match status" value="1"/>
</dbReference>
<evidence type="ECO:0000313" key="10">
    <source>
        <dbReference type="RefSeq" id="XP_011501764.1"/>
    </source>
</evidence>
<dbReference type="PANTHER" id="PTHR11923:SF104">
    <property type="entry name" value="FI07620P"/>
    <property type="match status" value="1"/>
</dbReference>
<name>A0AAJ7DZ56_9HYME</name>
<keyword evidence="7" id="KW-0325">Glycoprotein</keyword>
<proteinExistence type="inferred from homology"/>
<sequence length="537" mass="60904">MKAFIEFQQYKKCIVLLIVGTICSISALIIFLIDPVKTVLASKLRMAPGSLAFTLWMKPPLDIFFYVYIFNITNAEAFQNGEEKLKVEEIGPYVYQEFLENGNITWNDNNTISYVPKRTLIFRPDLSVGQPEKDYVTVPNIPMLGISSALYKSGFFINYSFSQLASYLGSEPILNVTLYDYLWGYDDRLVQLAGSVVPSYINFHKFGLLDRIYDEGENLLNMNINNNNDMINEENRYLSIESINGSPGLSHWGYVQIEGNETRPENTKCNQIRGVTEGTIFPSQLDSKAVFRVYRKAFCRPMPIVFVKEVNWEGLLGYQYTLSADFADPPELNPDNACYCFKGECMKKGLMNLTPCYYKIPTAASLPHFLDADPSLYDGIEGLNPDPKKHSSIIIIQPNIGIPMYVHSRLQTNLIMKETVYNSKIKPFNSLTVPLFWTDLVVTSLPDDLAFLIKFAVVIMPVVQVMFIICLAIGGAGTICWSLVRFLMILQQKRQDALDMESHENADLRLPLGYGQYTAIRILPTIKKITSKTDLFA</sequence>
<evidence type="ECO:0000256" key="2">
    <source>
        <dbReference type="ARBA" id="ARBA00010532"/>
    </source>
</evidence>
<protein>
    <submittedName>
        <fullName evidence="10">Scavenger receptor class B member 1</fullName>
    </submittedName>
</protein>
<evidence type="ECO:0000256" key="8">
    <source>
        <dbReference type="SAM" id="Phobius"/>
    </source>
</evidence>
<keyword evidence="9" id="KW-1185">Reference proteome</keyword>
<reference evidence="10" key="1">
    <citation type="submission" date="2025-08" db="UniProtKB">
        <authorList>
            <consortium name="RefSeq"/>
        </authorList>
    </citation>
    <scope>IDENTIFICATION</scope>
</reference>
<evidence type="ECO:0000256" key="6">
    <source>
        <dbReference type="ARBA" id="ARBA00023136"/>
    </source>
</evidence>
<organism evidence="9 10">
    <name type="scientific">Ceratosolen solmsi marchali</name>
    <dbReference type="NCBI Taxonomy" id="326594"/>
    <lineage>
        <taxon>Eukaryota</taxon>
        <taxon>Metazoa</taxon>
        <taxon>Ecdysozoa</taxon>
        <taxon>Arthropoda</taxon>
        <taxon>Hexapoda</taxon>
        <taxon>Insecta</taxon>
        <taxon>Pterygota</taxon>
        <taxon>Neoptera</taxon>
        <taxon>Endopterygota</taxon>
        <taxon>Hymenoptera</taxon>
        <taxon>Apocrita</taxon>
        <taxon>Proctotrupomorpha</taxon>
        <taxon>Chalcidoidea</taxon>
        <taxon>Agaonidae</taxon>
        <taxon>Agaoninae</taxon>
        <taxon>Ceratosolen</taxon>
    </lineage>
</organism>
<dbReference type="PRINTS" id="PR01609">
    <property type="entry name" value="CD36FAMILY"/>
</dbReference>
<comment type="subcellular location">
    <subcellularLocation>
        <location evidence="1">Cell membrane</location>
    </subcellularLocation>
</comment>
<gene>
    <name evidence="10" type="primary">LOC105365327</name>
</gene>
<evidence type="ECO:0000256" key="5">
    <source>
        <dbReference type="ARBA" id="ARBA00022989"/>
    </source>
</evidence>
<dbReference type="GO" id="GO:0005737">
    <property type="term" value="C:cytoplasm"/>
    <property type="evidence" value="ECO:0007669"/>
    <property type="project" value="TreeGrafter"/>
</dbReference>
<dbReference type="GO" id="GO:0005044">
    <property type="term" value="F:scavenger receptor activity"/>
    <property type="evidence" value="ECO:0007669"/>
    <property type="project" value="TreeGrafter"/>
</dbReference>
<keyword evidence="5 8" id="KW-1133">Transmembrane helix</keyword>
<evidence type="ECO:0000256" key="7">
    <source>
        <dbReference type="ARBA" id="ARBA00023180"/>
    </source>
</evidence>
<dbReference type="KEGG" id="csol:105365327"/>
<dbReference type="PANTHER" id="PTHR11923">
    <property type="entry name" value="SCAVENGER RECEPTOR CLASS B TYPE-1 SR-B1"/>
    <property type="match status" value="1"/>
</dbReference>
<keyword evidence="10" id="KW-0675">Receptor</keyword>
<comment type="similarity">
    <text evidence="2">Belongs to the CD36 family.</text>
</comment>
<feature type="transmembrane region" description="Helical" evidence="8">
    <location>
        <begin position="12"/>
        <end position="33"/>
    </location>
</feature>
<dbReference type="AlphaFoldDB" id="A0AAJ7DZ56"/>